<sequence>MVNEEEEETYYHGTQLHYDDKFTHGLEGEVGHTPMGKNVDPSTDVSRHHKKTVTPIVRLQRTWGASLYQQTSFTVMESIPKLKKIIKPRKKVVDCPEKTNEDIVNENISNISKHILLDSLYAASTLGF</sequence>
<dbReference type="AlphaFoldDB" id="A0AA35YXU5"/>
<feature type="region of interest" description="Disordered" evidence="1">
    <location>
        <begin position="26"/>
        <end position="50"/>
    </location>
</feature>
<reference evidence="2" key="1">
    <citation type="submission" date="2023-04" db="EMBL/GenBank/DDBJ databases">
        <authorList>
            <person name="Vijverberg K."/>
            <person name="Xiong W."/>
            <person name="Schranz E."/>
        </authorList>
    </citation>
    <scope>NUCLEOTIDE SEQUENCE</scope>
</reference>
<dbReference type="Proteomes" id="UP001177003">
    <property type="component" value="Chromosome 4"/>
</dbReference>
<evidence type="ECO:0000256" key="1">
    <source>
        <dbReference type="SAM" id="MobiDB-lite"/>
    </source>
</evidence>
<evidence type="ECO:0000313" key="2">
    <source>
        <dbReference type="EMBL" id="CAI9281882.1"/>
    </source>
</evidence>
<organism evidence="2 3">
    <name type="scientific">Lactuca saligna</name>
    <name type="common">Willowleaf lettuce</name>
    <dbReference type="NCBI Taxonomy" id="75948"/>
    <lineage>
        <taxon>Eukaryota</taxon>
        <taxon>Viridiplantae</taxon>
        <taxon>Streptophyta</taxon>
        <taxon>Embryophyta</taxon>
        <taxon>Tracheophyta</taxon>
        <taxon>Spermatophyta</taxon>
        <taxon>Magnoliopsida</taxon>
        <taxon>eudicotyledons</taxon>
        <taxon>Gunneridae</taxon>
        <taxon>Pentapetalae</taxon>
        <taxon>asterids</taxon>
        <taxon>campanulids</taxon>
        <taxon>Asterales</taxon>
        <taxon>Asteraceae</taxon>
        <taxon>Cichorioideae</taxon>
        <taxon>Cichorieae</taxon>
        <taxon>Lactucinae</taxon>
        <taxon>Lactuca</taxon>
    </lineage>
</organism>
<dbReference type="EMBL" id="OX465080">
    <property type="protein sequence ID" value="CAI9281882.1"/>
    <property type="molecule type" value="Genomic_DNA"/>
</dbReference>
<accession>A0AA35YXU5</accession>
<protein>
    <submittedName>
        <fullName evidence="2">Uncharacterized protein</fullName>
    </submittedName>
</protein>
<gene>
    <name evidence="2" type="ORF">LSALG_LOCUS21553</name>
</gene>
<keyword evidence="3" id="KW-1185">Reference proteome</keyword>
<evidence type="ECO:0000313" key="3">
    <source>
        <dbReference type="Proteomes" id="UP001177003"/>
    </source>
</evidence>
<proteinExistence type="predicted"/>
<name>A0AA35YXU5_LACSI</name>